<accession>X1G614</accession>
<name>X1G614_9ZZZZ</name>
<comment type="caution">
    <text evidence="1">The sequence shown here is derived from an EMBL/GenBank/DDBJ whole genome shotgun (WGS) entry which is preliminary data.</text>
</comment>
<organism evidence="1">
    <name type="scientific">marine sediment metagenome</name>
    <dbReference type="NCBI Taxonomy" id="412755"/>
    <lineage>
        <taxon>unclassified sequences</taxon>
        <taxon>metagenomes</taxon>
        <taxon>ecological metagenomes</taxon>
    </lineage>
</organism>
<sequence length="108" mass="12715">MKKISKLELPSWPNFIEYVRDLNVQGYRDSYRESLKISACFGSWPKDGAEFVVISTSEDYEICITGYSSLKELKERLAHNEGSWEAESLWHEDKQLTWHREINISIEQ</sequence>
<dbReference type="AlphaFoldDB" id="X1G614"/>
<proteinExistence type="predicted"/>
<reference evidence="1" key="1">
    <citation type="journal article" date="2014" name="Front. Microbiol.">
        <title>High frequency of phylogenetically diverse reductive dehalogenase-homologous genes in deep subseafloor sedimentary metagenomes.</title>
        <authorList>
            <person name="Kawai M."/>
            <person name="Futagami T."/>
            <person name="Toyoda A."/>
            <person name="Takaki Y."/>
            <person name="Nishi S."/>
            <person name="Hori S."/>
            <person name="Arai W."/>
            <person name="Tsubouchi T."/>
            <person name="Morono Y."/>
            <person name="Uchiyama I."/>
            <person name="Ito T."/>
            <person name="Fujiyama A."/>
            <person name="Inagaki F."/>
            <person name="Takami H."/>
        </authorList>
    </citation>
    <scope>NUCLEOTIDE SEQUENCE</scope>
    <source>
        <strain evidence="1">Expedition CK06-06</strain>
    </source>
</reference>
<protein>
    <submittedName>
        <fullName evidence="1">Uncharacterized protein</fullName>
    </submittedName>
</protein>
<evidence type="ECO:0000313" key="1">
    <source>
        <dbReference type="EMBL" id="GAH40290.1"/>
    </source>
</evidence>
<gene>
    <name evidence="1" type="ORF">S03H2_13862</name>
</gene>
<dbReference type="EMBL" id="BARU01007027">
    <property type="protein sequence ID" value="GAH40290.1"/>
    <property type="molecule type" value="Genomic_DNA"/>
</dbReference>